<dbReference type="RefSeq" id="WP_074714667.1">
    <property type="nucleotide sequence ID" value="NZ_FNWV01000002.1"/>
</dbReference>
<name>A0A1H6IDC8_RUMFL</name>
<dbReference type="Proteomes" id="UP000183190">
    <property type="component" value="Unassembled WGS sequence"/>
</dbReference>
<gene>
    <name evidence="1" type="ORF">SAMN02910265_00885</name>
</gene>
<reference evidence="1 2" key="1">
    <citation type="submission" date="2016-10" db="EMBL/GenBank/DDBJ databases">
        <authorList>
            <person name="de Groot N.N."/>
        </authorList>
    </citation>
    <scope>NUCLEOTIDE SEQUENCE [LARGE SCALE GENOMIC DNA]</scope>
    <source>
        <strain evidence="1 2">YAD2003</strain>
    </source>
</reference>
<protein>
    <submittedName>
        <fullName evidence="1">Uncharacterized protein</fullName>
    </submittedName>
</protein>
<organism evidence="1 2">
    <name type="scientific">Ruminococcus flavefaciens</name>
    <dbReference type="NCBI Taxonomy" id="1265"/>
    <lineage>
        <taxon>Bacteria</taxon>
        <taxon>Bacillati</taxon>
        <taxon>Bacillota</taxon>
        <taxon>Clostridia</taxon>
        <taxon>Eubacteriales</taxon>
        <taxon>Oscillospiraceae</taxon>
        <taxon>Ruminococcus</taxon>
    </lineage>
</organism>
<dbReference type="AlphaFoldDB" id="A0A1H6IDC8"/>
<evidence type="ECO:0000313" key="2">
    <source>
        <dbReference type="Proteomes" id="UP000183190"/>
    </source>
</evidence>
<evidence type="ECO:0000313" key="1">
    <source>
        <dbReference type="EMBL" id="SEH47319.1"/>
    </source>
</evidence>
<accession>A0A1H6IDC8</accession>
<sequence length="125" mass="14913">MYKYMRIQGRDNSYITKYPKGVFSLCWNLINDKVMTDEDEKLFISIDEWFKENLPEPEPCKNRETVITFFKCESTEHMIKKLEPAIMLLEKYKKPYDVVYTNFVGTIVYEDDWQVAVSVKDGKMV</sequence>
<dbReference type="EMBL" id="FNWV01000002">
    <property type="protein sequence ID" value="SEH47319.1"/>
    <property type="molecule type" value="Genomic_DNA"/>
</dbReference>
<proteinExistence type="predicted"/>
<dbReference type="OrthoDB" id="360327at2"/>